<dbReference type="RefSeq" id="WP_359344242.1">
    <property type="nucleotide sequence ID" value="NZ_JBEYXV010000001.1"/>
</dbReference>
<evidence type="ECO:0000313" key="3">
    <source>
        <dbReference type="Proteomes" id="UP001551176"/>
    </source>
</evidence>
<organism evidence="2 3">
    <name type="scientific">Streptomyces atriruber</name>
    <dbReference type="NCBI Taxonomy" id="545121"/>
    <lineage>
        <taxon>Bacteria</taxon>
        <taxon>Bacillati</taxon>
        <taxon>Actinomycetota</taxon>
        <taxon>Actinomycetes</taxon>
        <taxon>Kitasatosporales</taxon>
        <taxon>Streptomycetaceae</taxon>
        <taxon>Streptomyces</taxon>
    </lineage>
</organism>
<dbReference type="EMBL" id="JBEYXV010000001">
    <property type="protein sequence ID" value="MEU6819678.1"/>
    <property type="molecule type" value="Genomic_DNA"/>
</dbReference>
<reference evidence="2 3" key="1">
    <citation type="submission" date="2024-06" db="EMBL/GenBank/DDBJ databases">
        <title>The Natural Products Discovery Center: Release of the First 8490 Sequenced Strains for Exploring Actinobacteria Biosynthetic Diversity.</title>
        <authorList>
            <person name="Kalkreuter E."/>
            <person name="Kautsar S.A."/>
            <person name="Yang D."/>
            <person name="Bader C.D."/>
            <person name="Teijaro C.N."/>
            <person name="Fluegel L."/>
            <person name="Davis C.M."/>
            <person name="Simpson J.R."/>
            <person name="Lauterbach L."/>
            <person name="Steele A.D."/>
            <person name="Gui C."/>
            <person name="Meng S."/>
            <person name="Li G."/>
            <person name="Viehrig K."/>
            <person name="Ye F."/>
            <person name="Su P."/>
            <person name="Kiefer A.F."/>
            <person name="Nichols A."/>
            <person name="Cepeda A.J."/>
            <person name="Yan W."/>
            <person name="Fan B."/>
            <person name="Jiang Y."/>
            <person name="Adhikari A."/>
            <person name="Zheng C.-J."/>
            <person name="Schuster L."/>
            <person name="Cowan T.M."/>
            <person name="Smanski M.J."/>
            <person name="Chevrette M.G."/>
            <person name="De Carvalho L.P.S."/>
            <person name="Shen B."/>
        </authorList>
    </citation>
    <scope>NUCLEOTIDE SEQUENCE [LARGE SCALE GENOMIC DNA]</scope>
    <source>
        <strain evidence="2 3">NPDC046838</strain>
    </source>
</reference>
<accession>A0ABV3BFA8</accession>
<name>A0ABV3BFA8_9ACTN</name>
<evidence type="ECO:0000313" key="2">
    <source>
        <dbReference type="EMBL" id="MEU6819678.1"/>
    </source>
</evidence>
<feature type="chain" id="PRO_5045807716" description="Secreted protein" evidence="1">
    <location>
        <begin position="26"/>
        <end position="82"/>
    </location>
</feature>
<keyword evidence="3" id="KW-1185">Reference proteome</keyword>
<evidence type="ECO:0000256" key="1">
    <source>
        <dbReference type="SAM" id="SignalP"/>
    </source>
</evidence>
<gene>
    <name evidence="2" type="ORF">ABZ921_03545</name>
</gene>
<comment type="caution">
    <text evidence="2">The sequence shown here is derived from an EMBL/GenBank/DDBJ whole genome shotgun (WGS) entry which is preliminary data.</text>
</comment>
<sequence>MRRSLGLLAVTAAITLAGSAGTAFAESAPLEPGHVQAMAMEGEDTLRVVDNTEERVVVGDIVVESRAIRGTCGGAACGPGWL</sequence>
<evidence type="ECO:0008006" key="4">
    <source>
        <dbReference type="Google" id="ProtNLM"/>
    </source>
</evidence>
<protein>
    <recommendedName>
        <fullName evidence="4">Secreted protein</fullName>
    </recommendedName>
</protein>
<proteinExistence type="predicted"/>
<keyword evidence="1" id="KW-0732">Signal</keyword>
<dbReference type="Proteomes" id="UP001551176">
    <property type="component" value="Unassembled WGS sequence"/>
</dbReference>
<feature type="signal peptide" evidence="1">
    <location>
        <begin position="1"/>
        <end position="25"/>
    </location>
</feature>